<keyword evidence="2" id="KW-0479">Metal-binding</keyword>
<evidence type="ECO:0000259" key="6">
    <source>
        <dbReference type="PROSITE" id="PS51379"/>
    </source>
</evidence>
<comment type="caution">
    <text evidence="7">The sequence shown here is derived from an EMBL/GenBank/DDBJ whole genome shotgun (WGS) entry which is preliminary data.</text>
</comment>
<reference evidence="7" key="1">
    <citation type="submission" date="2019-08" db="EMBL/GenBank/DDBJ databases">
        <authorList>
            <person name="Kucharzyk K."/>
            <person name="Murdoch R.W."/>
            <person name="Higgins S."/>
            <person name="Loffler F."/>
        </authorList>
    </citation>
    <scope>NUCLEOTIDE SEQUENCE</scope>
</reference>
<evidence type="ECO:0000256" key="5">
    <source>
        <dbReference type="ARBA" id="ARBA00023014"/>
    </source>
</evidence>
<dbReference type="InterPro" id="IPR009051">
    <property type="entry name" value="Helical_ferredxn"/>
</dbReference>
<keyword evidence="1" id="KW-0004">4Fe-4S</keyword>
<evidence type="ECO:0000256" key="4">
    <source>
        <dbReference type="ARBA" id="ARBA00023004"/>
    </source>
</evidence>
<feature type="domain" description="4Fe-4S ferredoxin-type" evidence="6">
    <location>
        <begin position="20"/>
        <end position="49"/>
    </location>
</feature>
<protein>
    <recommendedName>
        <fullName evidence="6">4Fe-4S ferredoxin-type domain-containing protein</fullName>
    </recommendedName>
</protein>
<dbReference type="InterPro" id="IPR051460">
    <property type="entry name" value="HdrC_iron-sulfur_subunit"/>
</dbReference>
<dbReference type="PROSITE" id="PS51379">
    <property type="entry name" value="4FE4S_FER_2"/>
    <property type="match status" value="1"/>
</dbReference>
<evidence type="ECO:0000256" key="2">
    <source>
        <dbReference type="ARBA" id="ARBA00022723"/>
    </source>
</evidence>
<accession>A0A644ZYP9</accession>
<sequence>MKRELASNWSHEFQEAVAAYGLTEDIYKCMQCGKCAGICPCAALYPSYNPRRIIREVLMGNDDRILHSEEIWRCFWCANCASTCPNEIMYPMLMMVLRFVALDHGAGQKHIVPLFRFTRRLHERAVNFEPTNPKRLKVIEDCRTKIGLDPMRIVNPGSVKEYQRLFEVAGTNEWMKRIEEKARVPLDFAFAPNVILADDMPDSNKNTGRGA</sequence>
<dbReference type="AlphaFoldDB" id="A0A644ZYP9"/>
<dbReference type="EMBL" id="VSSQ01011088">
    <property type="protein sequence ID" value="MPM45962.1"/>
    <property type="molecule type" value="Genomic_DNA"/>
</dbReference>
<evidence type="ECO:0000256" key="3">
    <source>
        <dbReference type="ARBA" id="ARBA00023002"/>
    </source>
</evidence>
<dbReference type="GO" id="GO:0016491">
    <property type="term" value="F:oxidoreductase activity"/>
    <property type="evidence" value="ECO:0007669"/>
    <property type="project" value="UniProtKB-KW"/>
</dbReference>
<dbReference type="GO" id="GO:0046872">
    <property type="term" value="F:metal ion binding"/>
    <property type="evidence" value="ECO:0007669"/>
    <property type="project" value="UniProtKB-KW"/>
</dbReference>
<dbReference type="InterPro" id="IPR017896">
    <property type="entry name" value="4Fe4S_Fe-S-bd"/>
</dbReference>
<evidence type="ECO:0000313" key="7">
    <source>
        <dbReference type="EMBL" id="MPM45962.1"/>
    </source>
</evidence>
<dbReference type="Gene3D" id="1.10.1060.10">
    <property type="entry name" value="Alpha-helical ferredoxin"/>
    <property type="match status" value="1"/>
</dbReference>
<keyword evidence="3" id="KW-0560">Oxidoreductase</keyword>
<dbReference type="InterPro" id="IPR017900">
    <property type="entry name" value="4Fe4S_Fe_S_CS"/>
</dbReference>
<organism evidence="7">
    <name type="scientific">bioreactor metagenome</name>
    <dbReference type="NCBI Taxonomy" id="1076179"/>
    <lineage>
        <taxon>unclassified sequences</taxon>
        <taxon>metagenomes</taxon>
        <taxon>ecological metagenomes</taxon>
    </lineage>
</organism>
<name>A0A644ZYP9_9ZZZZ</name>
<dbReference type="PANTHER" id="PTHR43255:SF1">
    <property type="entry name" value="IRON-SULFUR-BINDING OXIDOREDUCTASE FADF-RELATED"/>
    <property type="match status" value="1"/>
</dbReference>
<dbReference type="Pfam" id="PF13534">
    <property type="entry name" value="Fer4_17"/>
    <property type="match status" value="1"/>
</dbReference>
<evidence type="ECO:0000256" key="1">
    <source>
        <dbReference type="ARBA" id="ARBA00022485"/>
    </source>
</evidence>
<keyword evidence="4" id="KW-0408">Iron</keyword>
<dbReference type="PANTHER" id="PTHR43255">
    <property type="entry name" value="IRON-SULFUR-BINDING OXIDOREDUCTASE FADF-RELATED-RELATED"/>
    <property type="match status" value="1"/>
</dbReference>
<dbReference type="GO" id="GO:0005886">
    <property type="term" value="C:plasma membrane"/>
    <property type="evidence" value="ECO:0007669"/>
    <property type="project" value="TreeGrafter"/>
</dbReference>
<dbReference type="PROSITE" id="PS00198">
    <property type="entry name" value="4FE4S_FER_1"/>
    <property type="match status" value="2"/>
</dbReference>
<keyword evidence="5" id="KW-0411">Iron-sulfur</keyword>
<dbReference type="GO" id="GO:0051539">
    <property type="term" value="F:4 iron, 4 sulfur cluster binding"/>
    <property type="evidence" value="ECO:0007669"/>
    <property type="project" value="UniProtKB-KW"/>
</dbReference>
<proteinExistence type="predicted"/>
<gene>
    <name evidence="7" type="ORF">SDC9_92656</name>
</gene>
<dbReference type="SUPFAM" id="SSF46548">
    <property type="entry name" value="alpha-helical ferredoxin"/>
    <property type="match status" value="1"/>
</dbReference>